<dbReference type="OrthoDB" id="6623990at2"/>
<dbReference type="RefSeq" id="WP_141163303.1">
    <property type="nucleotide sequence ID" value="NZ_VHQG01000002.1"/>
</dbReference>
<keyword evidence="3" id="KW-0808">Transferase</keyword>
<feature type="transmembrane region" description="Helical" evidence="1">
    <location>
        <begin position="248"/>
        <end position="271"/>
    </location>
</feature>
<evidence type="ECO:0000313" key="4">
    <source>
        <dbReference type="Proteomes" id="UP000316252"/>
    </source>
</evidence>
<proteinExistence type="predicted"/>
<dbReference type="AlphaFoldDB" id="A0A506Y1P3"/>
<feature type="transmembrane region" description="Helical" evidence="1">
    <location>
        <begin position="312"/>
        <end position="335"/>
    </location>
</feature>
<dbReference type="PANTHER" id="PTHR37312">
    <property type="entry name" value="MEMBRANE-BOUND ACYLTRANSFERASE YKRP-RELATED"/>
    <property type="match status" value="1"/>
</dbReference>
<dbReference type="Proteomes" id="UP000316252">
    <property type="component" value="Unassembled WGS sequence"/>
</dbReference>
<keyword evidence="1" id="KW-0812">Transmembrane</keyword>
<protein>
    <submittedName>
        <fullName evidence="3">Acyltransferase family protein</fullName>
    </submittedName>
</protein>
<dbReference type="EMBL" id="VHQG01000002">
    <property type="protein sequence ID" value="TPW75945.1"/>
    <property type="molecule type" value="Genomic_DNA"/>
</dbReference>
<dbReference type="PANTHER" id="PTHR37312:SF1">
    <property type="entry name" value="MEMBRANE-BOUND ACYLTRANSFERASE YKRP-RELATED"/>
    <property type="match status" value="1"/>
</dbReference>
<feature type="transmembrane region" description="Helical" evidence="1">
    <location>
        <begin position="52"/>
        <end position="73"/>
    </location>
</feature>
<sequence length="372" mass="42618">MTTTAAASAPAAPRPKVRIPLWDNARWASVALVVIGHAIQRQTSDSDNALTLYLFIYAFHMPAFAIISGYFAKADPPTGRSMRRLIGDILVPYIVMQAIWTFVQWLVEGKNSFNPTQPHWTLWFLLALGIFRVVLPYLVQLRWPMLWAVLFAVGVGYFDNVDSTFSLSRAIGIAPFFLLGWYLRKWPIVDWWRRAGAGVVWGVRAGAVAVFGAWFAVVYVNITPFREFDLRYWFFYDDSFKGLGENEWWAGLLRLGLMLFAVLLSAAFFALIPRRETWFTAFGQATMYIYLLHSFVLYPIRETGILKDEHASATWLLTMVLASVAIAVVLASPLVQRVFRPIIEPRVDWLFVERDLRRPGPRRTDPMGSRRR</sequence>
<feature type="transmembrane region" description="Helical" evidence="1">
    <location>
        <begin position="119"/>
        <end position="135"/>
    </location>
</feature>
<feature type="transmembrane region" description="Helical" evidence="1">
    <location>
        <begin position="195"/>
        <end position="222"/>
    </location>
</feature>
<accession>A0A506Y1P3</accession>
<dbReference type="Pfam" id="PF01757">
    <property type="entry name" value="Acyl_transf_3"/>
    <property type="match status" value="1"/>
</dbReference>
<keyword evidence="1" id="KW-0472">Membrane</keyword>
<dbReference type="GO" id="GO:0016747">
    <property type="term" value="F:acyltransferase activity, transferring groups other than amino-acyl groups"/>
    <property type="evidence" value="ECO:0007669"/>
    <property type="project" value="InterPro"/>
</dbReference>
<gene>
    <name evidence="3" type="ORF">FJ657_08875</name>
</gene>
<keyword evidence="3" id="KW-0012">Acyltransferase</keyword>
<reference evidence="3 4" key="1">
    <citation type="submission" date="2019-06" db="EMBL/GenBank/DDBJ databases">
        <authorList>
            <person name="Li F."/>
        </authorList>
    </citation>
    <scope>NUCLEOTIDE SEQUENCE [LARGE SCALE GENOMIC DNA]</scope>
    <source>
        <strain evidence="3 4">10F1D-1</strain>
    </source>
</reference>
<keyword evidence="1" id="KW-1133">Transmembrane helix</keyword>
<evidence type="ECO:0000259" key="2">
    <source>
        <dbReference type="Pfam" id="PF01757"/>
    </source>
</evidence>
<feature type="transmembrane region" description="Helical" evidence="1">
    <location>
        <begin position="85"/>
        <end position="107"/>
    </location>
</feature>
<organism evidence="3 4">
    <name type="scientific">Schumannella soli</name>
    <dbReference type="NCBI Taxonomy" id="2590779"/>
    <lineage>
        <taxon>Bacteria</taxon>
        <taxon>Bacillati</taxon>
        <taxon>Actinomycetota</taxon>
        <taxon>Actinomycetes</taxon>
        <taxon>Micrococcales</taxon>
        <taxon>Microbacteriaceae</taxon>
        <taxon>Schumannella</taxon>
    </lineage>
</organism>
<evidence type="ECO:0000313" key="3">
    <source>
        <dbReference type="EMBL" id="TPW75945.1"/>
    </source>
</evidence>
<evidence type="ECO:0000256" key="1">
    <source>
        <dbReference type="SAM" id="Phobius"/>
    </source>
</evidence>
<feature type="domain" description="Acyltransferase 3" evidence="2">
    <location>
        <begin position="22"/>
        <end position="331"/>
    </location>
</feature>
<comment type="caution">
    <text evidence="3">The sequence shown here is derived from an EMBL/GenBank/DDBJ whole genome shotgun (WGS) entry which is preliminary data.</text>
</comment>
<feature type="transmembrane region" description="Helical" evidence="1">
    <location>
        <begin position="164"/>
        <end position="183"/>
    </location>
</feature>
<dbReference type="InterPro" id="IPR052734">
    <property type="entry name" value="Nod_factor_acetyltransferase"/>
</dbReference>
<feature type="transmembrane region" description="Helical" evidence="1">
    <location>
        <begin position="278"/>
        <end position="300"/>
    </location>
</feature>
<dbReference type="InterPro" id="IPR002656">
    <property type="entry name" value="Acyl_transf_3_dom"/>
</dbReference>
<keyword evidence="4" id="KW-1185">Reference proteome</keyword>
<name>A0A506Y1P3_9MICO</name>